<evidence type="ECO:0000313" key="2">
    <source>
        <dbReference type="Proteomes" id="UP000034054"/>
    </source>
</evidence>
<evidence type="ECO:0008006" key="3">
    <source>
        <dbReference type="Google" id="ProtNLM"/>
    </source>
</evidence>
<comment type="caution">
    <text evidence="1">The sequence shown here is derived from an EMBL/GenBank/DDBJ whole genome shotgun (WGS) entry which is preliminary data.</text>
</comment>
<accession>A0A0G1XKK0</accession>
<gene>
    <name evidence="1" type="ORF">UY76_C0058G0003</name>
</gene>
<sequence>MYVRILTGILFLAIMGLLIAQRFSLPSELPVRIAAGSGEDAGYGFGEELRRGSVVETGNGFLKLTIGVEGEKNDQAETILWLAPNTRIELHRLYQDELTIRFTKGRLVVSNQAEVPLKIETNHTTHLVHGDVASFVNYDFLETVHVIPIKGSVQVNMPSGENLLTPVPLSIHETEPVTFEKLEVNLSAGDSEEFYLWTGILTEN</sequence>
<protein>
    <recommendedName>
        <fullName evidence="3">FecR protein domain-containing protein</fullName>
    </recommendedName>
</protein>
<dbReference type="AlphaFoldDB" id="A0A0G1XKK0"/>
<name>A0A0G1XKK0_9BACT</name>
<evidence type="ECO:0000313" key="1">
    <source>
        <dbReference type="EMBL" id="KKW31410.1"/>
    </source>
</evidence>
<reference evidence="1 2" key="1">
    <citation type="journal article" date="2015" name="Nature">
        <title>rRNA introns, odd ribosomes, and small enigmatic genomes across a large radiation of phyla.</title>
        <authorList>
            <person name="Brown C.T."/>
            <person name="Hug L.A."/>
            <person name="Thomas B.C."/>
            <person name="Sharon I."/>
            <person name="Castelle C.J."/>
            <person name="Singh A."/>
            <person name="Wilkins M.J."/>
            <person name="Williams K.H."/>
            <person name="Banfield J.F."/>
        </authorList>
    </citation>
    <scope>NUCLEOTIDE SEQUENCE [LARGE SCALE GENOMIC DNA]</scope>
</reference>
<dbReference type="Proteomes" id="UP000034054">
    <property type="component" value="Unassembled WGS sequence"/>
</dbReference>
<dbReference type="EMBL" id="LCRH01000058">
    <property type="protein sequence ID" value="KKW31410.1"/>
    <property type="molecule type" value="Genomic_DNA"/>
</dbReference>
<organism evidence="1 2">
    <name type="scientific">Candidatus Uhrbacteria bacterium GW2011_GWA2_52_8d</name>
    <dbReference type="NCBI Taxonomy" id="1618979"/>
    <lineage>
        <taxon>Bacteria</taxon>
        <taxon>Candidatus Uhriibacteriota</taxon>
    </lineage>
</organism>
<proteinExistence type="predicted"/>